<proteinExistence type="predicted"/>
<keyword evidence="2" id="KW-1185">Reference proteome</keyword>
<protein>
    <submittedName>
        <fullName evidence="1">Aldehyde dehydrogenase</fullName>
    </submittedName>
</protein>
<evidence type="ECO:0000313" key="1">
    <source>
        <dbReference type="EMBL" id="WZH40346.1"/>
    </source>
</evidence>
<gene>
    <name evidence="1" type="ORF">QYS62_001278</name>
</gene>
<accession>A0ABZ2WIL2</accession>
<reference evidence="1 2" key="1">
    <citation type="submission" date="2024-04" db="EMBL/GenBank/DDBJ databases">
        <title>Complete genome sequence of Fusarium acuminatum.</title>
        <authorList>
            <person name="Lan B."/>
        </authorList>
    </citation>
    <scope>NUCLEOTIDE SEQUENCE [LARGE SCALE GENOMIC DNA]</scope>
    <source>
        <strain evidence="1">1A</strain>
    </source>
</reference>
<dbReference type="EMBL" id="CP151260">
    <property type="protein sequence ID" value="WZH40346.1"/>
    <property type="molecule type" value="Genomic_DNA"/>
</dbReference>
<organism evidence="1 2">
    <name type="scientific">Fusarium acuminatum</name>
    <dbReference type="NCBI Taxonomy" id="5515"/>
    <lineage>
        <taxon>Eukaryota</taxon>
        <taxon>Fungi</taxon>
        <taxon>Dikarya</taxon>
        <taxon>Ascomycota</taxon>
        <taxon>Pezizomycotina</taxon>
        <taxon>Sordariomycetes</taxon>
        <taxon>Hypocreomycetidae</taxon>
        <taxon>Hypocreales</taxon>
        <taxon>Nectriaceae</taxon>
        <taxon>Fusarium</taxon>
        <taxon>Fusarium tricinctum species complex</taxon>
    </lineage>
</organism>
<name>A0ABZ2WIL2_9HYPO</name>
<dbReference type="Proteomes" id="UP001489902">
    <property type="component" value="Chromosome 1"/>
</dbReference>
<sequence>MVVVRPREINETPVGTSYANFGNGHLVIQLVIAMYRVNANLNANDAQNSLSDNKVQLRRGSTMILTPYAVAFTRAKLGYVVVGPGDKVDCKTEPFSSLVKYLKSRDASSQVLRKADSSLTANSSPTSQSQEAYRYTLRFDPRVAAQVNIIKEFPGIENAIDKKAAPDFIQSIFDKLPLPMKTCLADLRESVARLHFIAGVAGSGKSYLMEILMLFAVFGNGLDNPHKLKILFVMINNVGIETFCKRLSQTFRN</sequence>
<evidence type="ECO:0000313" key="2">
    <source>
        <dbReference type="Proteomes" id="UP001489902"/>
    </source>
</evidence>